<dbReference type="InterPro" id="IPR036259">
    <property type="entry name" value="MFS_trans_sf"/>
</dbReference>
<dbReference type="EMBL" id="SRJD01000002">
    <property type="protein sequence ID" value="TGA99862.1"/>
    <property type="molecule type" value="Genomic_DNA"/>
</dbReference>
<feature type="transmembrane region" description="Helical" evidence="6">
    <location>
        <begin position="103"/>
        <end position="126"/>
    </location>
</feature>
<evidence type="ECO:0000256" key="2">
    <source>
        <dbReference type="ARBA" id="ARBA00022448"/>
    </source>
</evidence>
<dbReference type="PANTHER" id="PTHR11360:SF290">
    <property type="entry name" value="MONOCARBOXYLATE MFS PERMEASE"/>
    <property type="match status" value="1"/>
</dbReference>
<gene>
    <name evidence="8" type="ORF">E4665_02635</name>
</gene>
<feature type="transmembrane region" description="Helical" evidence="6">
    <location>
        <begin position="7"/>
        <end position="34"/>
    </location>
</feature>
<feature type="transmembrane region" description="Helical" evidence="6">
    <location>
        <begin position="138"/>
        <end position="162"/>
    </location>
</feature>
<organism evidence="8 9">
    <name type="scientific">Sporolactobacillus shoreae</name>
    <dbReference type="NCBI Taxonomy" id="1465501"/>
    <lineage>
        <taxon>Bacteria</taxon>
        <taxon>Bacillati</taxon>
        <taxon>Bacillota</taxon>
        <taxon>Bacilli</taxon>
        <taxon>Bacillales</taxon>
        <taxon>Sporolactobacillaceae</taxon>
        <taxon>Sporolactobacillus</taxon>
    </lineage>
</organism>
<protein>
    <submittedName>
        <fullName evidence="8">MFS transporter</fullName>
    </submittedName>
</protein>
<feature type="transmembrane region" description="Helical" evidence="6">
    <location>
        <begin position="324"/>
        <end position="345"/>
    </location>
</feature>
<name>A0A4Z0GU81_9BACL</name>
<evidence type="ECO:0000256" key="4">
    <source>
        <dbReference type="ARBA" id="ARBA00022989"/>
    </source>
</evidence>
<dbReference type="InterPro" id="IPR020846">
    <property type="entry name" value="MFS_dom"/>
</dbReference>
<dbReference type="SUPFAM" id="SSF103473">
    <property type="entry name" value="MFS general substrate transporter"/>
    <property type="match status" value="1"/>
</dbReference>
<evidence type="ECO:0000256" key="3">
    <source>
        <dbReference type="ARBA" id="ARBA00022692"/>
    </source>
</evidence>
<sequence>MKVKPVFPGWLIVAGGFLIMATCYAAFVNCFGFFLVPITKDLGITRAQFNANSSIAAVIGILASLFIGKLVDKYSARLVGTLCVLLTVVDLACWAFVTQLWQMYLLSLVTGLSVISGTRLLISILVSNWFEKKRGLAISIALSGSGVGGVIMSQIVAAMITAHGWRPTFLLLAGITLLFSLPFTATVFRNKPSDIGLKPFGAHDLEDKTTGQRKTFNWAIKDVDQRGAVRSAAFWMLMAGFLLMGLINGGVIMNISASLIDADHTTQFVANIISIQMLVLIIAKITLGAVYDHFGIITGTVLGSVTTILATFVMLFAHTTVAPYLFALFFGFGTCLGTVAPPLMVIHEFGNKGLGSLIGYVTAIEMLGVAIGSLMMGTIYDATGSYALGWMILSVIGIFMMVTLILSIGLSKKWVVQTSSSSMKQ</sequence>
<dbReference type="Gene3D" id="1.20.1250.20">
    <property type="entry name" value="MFS general substrate transporter like domains"/>
    <property type="match status" value="2"/>
</dbReference>
<proteinExistence type="predicted"/>
<evidence type="ECO:0000256" key="1">
    <source>
        <dbReference type="ARBA" id="ARBA00004651"/>
    </source>
</evidence>
<evidence type="ECO:0000256" key="6">
    <source>
        <dbReference type="SAM" id="Phobius"/>
    </source>
</evidence>
<comment type="subcellular location">
    <subcellularLocation>
        <location evidence="1">Cell membrane</location>
        <topology evidence="1">Multi-pass membrane protein</topology>
    </subcellularLocation>
</comment>
<comment type="caution">
    <text evidence="8">The sequence shown here is derived from an EMBL/GenBank/DDBJ whole genome shotgun (WGS) entry which is preliminary data.</text>
</comment>
<feature type="domain" description="Major facilitator superfamily (MFS) profile" evidence="7">
    <location>
        <begin position="9"/>
        <end position="415"/>
    </location>
</feature>
<dbReference type="AlphaFoldDB" id="A0A4Z0GU81"/>
<feature type="transmembrane region" description="Helical" evidence="6">
    <location>
        <begin position="268"/>
        <end position="287"/>
    </location>
</feature>
<accession>A0A4Z0GU81</accession>
<feature type="transmembrane region" description="Helical" evidence="6">
    <location>
        <begin position="168"/>
        <end position="188"/>
    </location>
</feature>
<reference evidence="8 9" key="1">
    <citation type="journal article" date="2015" name="Int. J. Syst. Evol. Microbiol.">
        <title>Sporolactobacillus shoreae sp. nov. and Sporolactobacillus spathodeae sp. nov., two spore-forming lactic acid bacteria isolated from tree barks in Thailand.</title>
        <authorList>
            <person name="Thamacharoensuk T."/>
            <person name="Kitahara M."/>
            <person name="Ohkuma M."/>
            <person name="Thongchul N."/>
            <person name="Tanasupawat S."/>
        </authorList>
    </citation>
    <scope>NUCLEOTIDE SEQUENCE [LARGE SCALE GENOMIC DNA]</scope>
    <source>
        <strain evidence="8 9">BK92</strain>
    </source>
</reference>
<dbReference type="PANTHER" id="PTHR11360">
    <property type="entry name" value="MONOCARBOXYLATE TRANSPORTER"/>
    <property type="match status" value="1"/>
</dbReference>
<feature type="transmembrane region" description="Helical" evidence="6">
    <location>
        <begin position="234"/>
        <end position="256"/>
    </location>
</feature>
<dbReference type="PROSITE" id="PS50850">
    <property type="entry name" value="MFS"/>
    <property type="match status" value="1"/>
</dbReference>
<dbReference type="Proteomes" id="UP000298347">
    <property type="component" value="Unassembled WGS sequence"/>
</dbReference>
<dbReference type="OrthoDB" id="182417at2"/>
<keyword evidence="3 6" id="KW-0812">Transmembrane</keyword>
<dbReference type="GO" id="GO:0005886">
    <property type="term" value="C:plasma membrane"/>
    <property type="evidence" value="ECO:0007669"/>
    <property type="project" value="UniProtKB-SubCell"/>
</dbReference>
<feature type="transmembrane region" description="Helical" evidence="6">
    <location>
        <begin position="78"/>
        <end position="97"/>
    </location>
</feature>
<feature type="transmembrane region" description="Helical" evidence="6">
    <location>
        <begin position="357"/>
        <end position="380"/>
    </location>
</feature>
<keyword evidence="4 6" id="KW-1133">Transmembrane helix</keyword>
<feature type="transmembrane region" description="Helical" evidence="6">
    <location>
        <begin position="386"/>
        <end position="410"/>
    </location>
</feature>
<dbReference type="GO" id="GO:0022857">
    <property type="term" value="F:transmembrane transporter activity"/>
    <property type="evidence" value="ECO:0007669"/>
    <property type="project" value="InterPro"/>
</dbReference>
<dbReference type="InterPro" id="IPR011701">
    <property type="entry name" value="MFS"/>
</dbReference>
<dbReference type="Pfam" id="PF07690">
    <property type="entry name" value="MFS_1"/>
    <property type="match status" value="1"/>
</dbReference>
<dbReference type="RefSeq" id="WP_135347257.1">
    <property type="nucleotide sequence ID" value="NZ_SRJD01000002.1"/>
</dbReference>
<feature type="transmembrane region" description="Helical" evidence="6">
    <location>
        <begin position="294"/>
        <end position="318"/>
    </location>
</feature>
<evidence type="ECO:0000259" key="7">
    <source>
        <dbReference type="PROSITE" id="PS50850"/>
    </source>
</evidence>
<evidence type="ECO:0000313" key="8">
    <source>
        <dbReference type="EMBL" id="TGA99862.1"/>
    </source>
</evidence>
<keyword evidence="5 6" id="KW-0472">Membrane</keyword>
<dbReference type="InterPro" id="IPR050327">
    <property type="entry name" value="Proton-linked_MCT"/>
</dbReference>
<keyword evidence="2" id="KW-0813">Transport</keyword>
<evidence type="ECO:0000313" key="9">
    <source>
        <dbReference type="Proteomes" id="UP000298347"/>
    </source>
</evidence>
<evidence type="ECO:0000256" key="5">
    <source>
        <dbReference type="ARBA" id="ARBA00023136"/>
    </source>
</evidence>
<feature type="transmembrane region" description="Helical" evidence="6">
    <location>
        <begin position="54"/>
        <end position="71"/>
    </location>
</feature>
<keyword evidence="9" id="KW-1185">Reference proteome</keyword>